<dbReference type="EMBL" id="CAKOGL010000027">
    <property type="protein sequence ID" value="CAH2104656.1"/>
    <property type="molecule type" value="Genomic_DNA"/>
</dbReference>
<organism evidence="1 2">
    <name type="scientific">Euphydryas editha</name>
    <name type="common">Edith's checkerspot</name>
    <dbReference type="NCBI Taxonomy" id="104508"/>
    <lineage>
        <taxon>Eukaryota</taxon>
        <taxon>Metazoa</taxon>
        <taxon>Ecdysozoa</taxon>
        <taxon>Arthropoda</taxon>
        <taxon>Hexapoda</taxon>
        <taxon>Insecta</taxon>
        <taxon>Pterygota</taxon>
        <taxon>Neoptera</taxon>
        <taxon>Endopterygota</taxon>
        <taxon>Lepidoptera</taxon>
        <taxon>Glossata</taxon>
        <taxon>Ditrysia</taxon>
        <taxon>Papilionoidea</taxon>
        <taxon>Nymphalidae</taxon>
        <taxon>Nymphalinae</taxon>
        <taxon>Euphydryas</taxon>
    </lineage>
</organism>
<accession>A0AAU9UYU1</accession>
<dbReference type="AlphaFoldDB" id="A0AAU9UYU1"/>
<evidence type="ECO:0000313" key="2">
    <source>
        <dbReference type="Proteomes" id="UP001153954"/>
    </source>
</evidence>
<protein>
    <submittedName>
        <fullName evidence="1">Uncharacterized protein</fullName>
    </submittedName>
</protein>
<keyword evidence="2" id="KW-1185">Reference proteome</keyword>
<evidence type="ECO:0000313" key="1">
    <source>
        <dbReference type="EMBL" id="CAH2104656.1"/>
    </source>
</evidence>
<reference evidence="1" key="1">
    <citation type="submission" date="2022-03" db="EMBL/GenBank/DDBJ databases">
        <authorList>
            <person name="Tunstrom K."/>
        </authorList>
    </citation>
    <scope>NUCLEOTIDE SEQUENCE</scope>
</reference>
<sequence>MLLILPLNPIVFEIYEVSGAIELSDPANSAEILQRLQNSDKARFSDTSWQIHRTWARNGDPLQLSPPPSREDISALPASANAANVSATLRKDQNGIYDTITVSSHKLNITLVKCEDNIFSFERLQVPD</sequence>
<dbReference type="Proteomes" id="UP001153954">
    <property type="component" value="Unassembled WGS sequence"/>
</dbReference>
<comment type="caution">
    <text evidence="1">The sequence shown here is derived from an EMBL/GenBank/DDBJ whole genome shotgun (WGS) entry which is preliminary data.</text>
</comment>
<gene>
    <name evidence="1" type="ORF">EEDITHA_LOCUS19002</name>
</gene>
<name>A0AAU9UYU1_EUPED</name>
<proteinExistence type="predicted"/>